<dbReference type="Pfam" id="PF02954">
    <property type="entry name" value="HTH_8"/>
    <property type="match status" value="1"/>
</dbReference>
<dbReference type="InterPro" id="IPR003593">
    <property type="entry name" value="AAA+_ATPase"/>
</dbReference>
<dbReference type="Gene3D" id="1.10.10.60">
    <property type="entry name" value="Homeodomain-like"/>
    <property type="match status" value="1"/>
</dbReference>
<dbReference type="InterPro" id="IPR025662">
    <property type="entry name" value="Sigma_54_int_dom_ATP-bd_1"/>
</dbReference>
<dbReference type="SMART" id="SM00448">
    <property type="entry name" value="REC"/>
    <property type="match status" value="1"/>
</dbReference>
<evidence type="ECO:0000259" key="8">
    <source>
        <dbReference type="PROSITE" id="PS50110"/>
    </source>
</evidence>
<evidence type="ECO:0000313" key="10">
    <source>
        <dbReference type="Proteomes" id="UP000587586"/>
    </source>
</evidence>
<evidence type="ECO:0000256" key="1">
    <source>
        <dbReference type="ARBA" id="ARBA00022741"/>
    </source>
</evidence>
<evidence type="ECO:0000256" key="3">
    <source>
        <dbReference type="ARBA" id="ARBA00023015"/>
    </source>
</evidence>
<dbReference type="SUPFAM" id="SSF52540">
    <property type="entry name" value="P-loop containing nucleoside triphosphate hydrolases"/>
    <property type="match status" value="1"/>
</dbReference>
<dbReference type="InterPro" id="IPR025943">
    <property type="entry name" value="Sigma_54_int_dom_ATP-bd_2"/>
</dbReference>
<dbReference type="PROSITE" id="PS50045">
    <property type="entry name" value="SIGMA54_INTERACT_4"/>
    <property type="match status" value="1"/>
</dbReference>
<dbReference type="Proteomes" id="UP000587586">
    <property type="component" value="Unassembled WGS sequence"/>
</dbReference>
<dbReference type="InterPro" id="IPR002197">
    <property type="entry name" value="HTH_Fis"/>
</dbReference>
<protein>
    <submittedName>
        <fullName evidence="9">Sigma-54-dependent Fis family transcriptional regulator</fullName>
    </submittedName>
</protein>
<feature type="domain" description="Response regulatory" evidence="8">
    <location>
        <begin position="11"/>
        <end position="126"/>
    </location>
</feature>
<keyword evidence="4" id="KW-0238">DNA-binding</keyword>
<keyword evidence="1" id="KW-0547">Nucleotide-binding</keyword>
<name>A0A6V8NFH1_9BACT</name>
<dbReference type="PANTHER" id="PTHR32071:SF13">
    <property type="entry name" value="RESPONSE REGULATOR HSFA"/>
    <property type="match status" value="1"/>
</dbReference>
<dbReference type="InterPro" id="IPR027417">
    <property type="entry name" value="P-loop_NTPase"/>
</dbReference>
<dbReference type="Gene3D" id="3.40.50.300">
    <property type="entry name" value="P-loop containing nucleotide triphosphate hydrolases"/>
    <property type="match status" value="1"/>
</dbReference>
<dbReference type="PROSITE" id="PS50110">
    <property type="entry name" value="RESPONSE_REGULATORY"/>
    <property type="match status" value="1"/>
</dbReference>
<comment type="caution">
    <text evidence="9">The sequence shown here is derived from an EMBL/GenBank/DDBJ whole genome shotgun (WGS) entry which is preliminary data.</text>
</comment>
<feature type="modified residue" description="4-aspartylphosphate" evidence="6">
    <location>
        <position position="61"/>
    </location>
</feature>
<dbReference type="Gene3D" id="1.10.8.60">
    <property type="match status" value="1"/>
</dbReference>
<evidence type="ECO:0000313" key="9">
    <source>
        <dbReference type="EMBL" id="GFO69799.1"/>
    </source>
</evidence>
<dbReference type="GO" id="GO:0000160">
    <property type="term" value="P:phosphorelay signal transduction system"/>
    <property type="evidence" value="ECO:0007669"/>
    <property type="project" value="InterPro"/>
</dbReference>
<sequence length="480" mass="53170">MKQPPRKNLQRILLVDDETEILESCQRCLVSSGYQDVITENDSRQVLDLLARQEVTVIVLDLRMPNLTGLDLLPQIVAKHPEIPILVATANNDVDTVVNCIKQGAFDYLVKPIDVKRLITAVRKALELSSLTSELTTLKQYLFTDRLDHPETFGSIVTGNKNMRAIFQYLEVVSGTRQPIMITGETGTGKELIARAVHELSGSTGEFVALNAAGLDDNMFSDTLFGHRKGAFTGADQARDGLITRAAGGTLFLDEIGDLNEMSQIKLLRLLQEQEYYPVGSDFIKKSDARIVLATNRDLLERIKQGKFRNDLYYRLCGHRVHLPPLRERLDDLPLLLDHFLGLAASCLGKKKPTPPPELATLLSLYPFPGNVRELEAMIFDAVLRHPGGVLSMETFRAVIGDERLTTKQEPQEPSGAGGALSAIFGHFPSIDEVEEYMIREAMRRAKGNQGLAAKLLGMGRQTLNKRLKGDGKTAQAAEE</sequence>
<dbReference type="InterPro" id="IPR002078">
    <property type="entry name" value="Sigma_54_int"/>
</dbReference>
<dbReference type="CDD" id="cd00009">
    <property type="entry name" value="AAA"/>
    <property type="match status" value="1"/>
</dbReference>
<dbReference type="PRINTS" id="PR01590">
    <property type="entry name" value="HTHFIS"/>
</dbReference>
<keyword evidence="6" id="KW-0597">Phosphoprotein</keyword>
<dbReference type="PROSITE" id="PS00675">
    <property type="entry name" value="SIGMA54_INTERACT_1"/>
    <property type="match status" value="1"/>
</dbReference>
<keyword evidence="3" id="KW-0805">Transcription regulation</keyword>
<keyword evidence="10" id="KW-1185">Reference proteome</keyword>
<gene>
    <name evidence="9" type="ORF">GMLC_33780</name>
</gene>
<dbReference type="SMART" id="SM00382">
    <property type="entry name" value="AAA"/>
    <property type="match status" value="1"/>
</dbReference>
<dbReference type="Pfam" id="PF00158">
    <property type="entry name" value="Sigma54_activat"/>
    <property type="match status" value="1"/>
</dbReference>
<dbReference type="SUPFAM" id="SSF46689">
    <property type="entry name" value="Homeodomain-like"/>
    <property type="match status" value="1"/>
</dbReference>
<feature type="domain" description="Sigma-54 factor interaction" evidence="7">
    <location>
        <begin position="156"/>
        <end position="384"/>
    </location>
</feature>
<dbReference type="FunFam" id="3.40.50.300:FF:000006">
    <property type="entry name" value="DNA-binding transcriptional regulator NtrC"/>
    <property type="match status" value="1"/>
</dbReference>
<dbReference type="RefSeq" id="WP_183362383.1">
    <property type="nucleotide sequence ID" value="NZ_BLXZ01000007.1"/>
</dbReference>
<evidence type="ECO:0000256" key="6">
    <source>
        <dbReference type="PROSITE-ProRule" id="PRU00169"/>
    </source>
</evidence>
<dbReference type="GO" id="GO:0043565">
    <property type="term" value="F:sequence-specific DNA binding"/>
    <property type="evidence" value="ECO:0007669"/>
    <property type="project" value="InterPro"/>
</dbReference>
<evidence type="ECO:0000259" key="7">
    <source>
        <dbReference type="PROSITE" id="PS50045"/>
    </source>
</evidence>
<evidence type="ECO:0000256" key="2">
    <source>
        <dbReference type="ARBA" id="ARBA00022840"/>
    </source>
</evidence>
<keyword evidence="5" id="KW-0804">Transcription</keyword>
<evidence type="ECO:0000256" key="4">
    <source>
        <dbReference type="ARBA" id="ARBA00023125"/>
    </source>
</evidence>
<dbReference type="PANTHER" id="PTHR32071">
    <property type="entry name" value="TRANSCRIPTIONAL REGULATORY PROTEIN"/>
    <property type="match status" value="1"/>
</dbReference>
<dbReference type="AlphaFoldDB" id="A0A6V8NFH1"/>
<evidence type="ECO:0000256" key="5">
    <source>
        <dbReference type="ARBA" id="ARBA00023163"/>
    </source>
</evidence>
<dbReference type="SUPFAM" id="SSF52172">
    <property type="entry name" value="CheY-like"/>
    <property type="match status" value="1"/>
</dbReference>
<dbReference type="InterPro" id="IPR058031">
    <property type="entry name" value="AAA_lid_NorR"/>
</dbReference>
<dbReference type="GO" id="GO:0006355">
    <property type="term" value="P:regulation of DNA-templated transcription"/>
    <property type="evidence" value="ECO:0007669"/>
    <property type="project" value="InterPro"/>
</dbReference>
<accession>A0A6V8NFH1</accession>
<dbReference type="Pfam" id="PF25601">
    <property type="entry name" value="AAA_lid_14"/>
    <property type="match status" value="1"/>
</dbReference>
<dbReference type="PROSITE" id="PS00676">
    <property type="entry name" value="SIGMA54_INTERACT_2"/>
    <property type="match status" value="1"/>
</dbReference>
<dbReference type="InterPro" id="IPR025944">
    <property type="entry name" value="Sigma_54_int_dom_CS"/>
</dbReference>
<reference evidence="10" key="1">
    <citation type="submission" date="2020-06" db="EMBL/GenBank/DDBJ databases">
        <title>Draft genomic sequecing of Geomonas sp. Red745.</title>
        <authorList>
            <person name="Itoh H."/>
            <person name="Xu Z.X."/>
            <person name="Ushijima N."/>
            <person name="Masuda Y."/>
            <person name="Shiratori Y."/>
            <person name="Senoo K."/>
        </authorList>
    </citation>
    <scope>NUCLEOTIDE SEQUENCE [LARGE SCALE GENOMIC DNA]</scope>
    <source>
        <strain evidence="10">Red745</strain>
    </source>
</reference>
<dbReference type="EMBL" id="BLXZ01000007">
    <property type="protein sequence ID" value="GFO69799.1"/>
    <property type="molecule type" value="Genomic_DNA"/>
</dbReference>
<dbReference type="PROSITE" id="PS00688">
    <property type="entry name" value="SIGMA54_INTERACT_3"/>
    <property type="match status" value="1"/>
</dbReference>
<organism evidence="9 10">
    <name type="scientific">Geomonas limicola</name>
    <dbReference type="NCBI Taxonomy" id="2740186"/>
    <lineage>
        <taxon>Bacteria</taxon>
        <taxon>Pseudomonadati</taxon>
        <taxon>Thermodesulfobacteriota</taxon>
        <taxon>Desulfuromonadia</taxon>
        <taxon>Geobacterales</taxon>
        <taxon>Geobacteraceae</taxon>
        <taxon>Geomonas</taxon>
    </lineage>
</organism>
<dbReference type="Pfam" id="PF00072">
    <property type="entry name" value="Response_reg"/>
    <property type="match status" value="1"/>
</dbReference>
<proteinExistence type="predicted"/>
<dbReference type="InterPro" id="IPR011006">
    <property type="entry name" value="CheY-like_superfamily"/>
</dbReference>
<dbReference type="Gene3D" id="3.40.50.2300">
    <property type="match status" value="1"/>
</dbReference>
<dbReference type="GO" id="GO:0005524">
    <property type="term" value="F:ATP binding"/>
    <property type="evidence" value="ECO:0007669"/>
    <property type="project" value="UniProtKB-KW"/>
</dbReference>
<dbReference type="InterPro" id="IPR001789">
    <property type="entry name" value="Sig_transdc_resp-reg_receiver"/>
</dbReference>
<keyword evidence="2" id="KW-0067">ATP-binding</keyword>
<dbReference type="InterPro" id="IPR009057">
    <property type="entry name" value="Homeodomain-like_sf"/>
</dbReference>